<evidence type="ECO:0000313" key="1">
    <source>
        <dbReference type="EMBL" id="GFO46222.1"/>
    </source>
</evidence>
<gene>
    <name evidence="1" type="ORF">PoB_007272700</name>
</gene>
<comment type="caution">
    <text evidence="1">The sequence shown here is derived from an EMBL/GenBank/DDBJ whole genome shotgun (WGS) entry which is preliminary data.</text>
</comment>
<dbReference type="Proteomes" id="UP000735302">
    <property type="component" value="Unassembled WGS sequence"/>
</dbReference>
<accession>A0AAV4DQ39</accession>
<dbReference type="EMBL" id="BLXT01008173">
    <property type="protein sequence ID" value="GFO46222.1"/>
    <property type="molecule type" value="Genomic_DNA"/>
</dbReference>
<dbReference type="AlphaFoldDB" id="A0AAV4DQ39"/>
<reference evidence="1 2" key="1">
    <citation type="journal article" date="2021" name="Elife">
        <title>Chloroplast acquisition without the gene transfer in kleptoplastic sea slugs, Plakobranchus ocellatus.</title>
        <authorList>
            <person name="Maeda T."/>
            <person name="Takahashi S."/>
            <person name="Yoshida T."/>
            <person name="Shimamura S."/>
            <person name="Takaki Y."/>
            <person name="Nagai Y."/>
            <person name="Toyoda A."/>
            <person name="Suzuki Y."/>
            <person name="Arimoto A."/>
            <person name="Ishii H."/>
            <person name="Satoh N."/>
            <person name="Nishiyama T."/>
            <person name="Hasebe M."/>
            <person name="Maruyama T."/>
            <person name="Minagawa J."/>
            <person name="Obokata J."/>
            <person name="Shigenobu S."/>
        </authorList>
    </citation>
    <scope>NUCLEOTIDE SEQUENCE [LARGE SCALE GENOMIC DNA]</scope>
</reference>
<organism evidence="1 2">
    <name type="scientific">Plakobranchus ocellatus</name>
    <dbReference type="NCBI Taxonomy" id="259542"/>
    <lineage>
        <taxon>Eukaryota</taxon>
        <taxon>Metazoa</taxon>
        <taxon>Spiralia</taxon>
        <taxon>Lophotrochozoa</taxon>
        <taxon>Mollusca</taxon>
        <taxon>Gastropoda</taxon>
        <taxon>Heterobranchia</taxon>
        <taxon>Euthyneura</taxon>
        <taxon>Panpulmonata</taxon>
        <taxon>Sacoglossa</taxon>
        <taxon>Placobranchoidea</taxon>
        <taxon>Plakobranchidae</taxon>
        <taxon>Plakobranchus</taxon>
    </lineage>
</organism>
<keyword evidence="2" id="KW-1185">Reference proteome</keyword>
<protein>
    <submittedName>
        <fullName evidence="1">Uncharacterized protein</fullName>
    </submittedName>
</protein>
<evidence type="ECO:0000313" key="2">
    <source>
        <dbReference type="Proteomes" id="UP000735302"/>
    </source>
</evidence>
<sequence length="96" mass="10735">MKNRFGPTGNRAPDLLDGSQLPYQCVSPYPSLSRHVLPLPALQSHATKPRLVSPGPAFLRLSFSGYVKTTTFELPYKTSRANTLKTMLKTKRFVNK</sequence>
<proteinExistence type="predicted"/>
<name>A0AAV4DQ39_9GAST</name>